<dbReference type="PROSITE" id="PS50994">
    <property type="entry name" value="INTEGRASE"/>
    <property type="match status" value="1"/>
</dbReference>
<dbReference type="InterPro" id="IPR043128">
    <property type="entry name" value="Rev_trsase/Diguanyl_cyclase"/>
</dbReference>
<dbReference type="Gene3D" id="3.10.10.10">
    <property type="entry name" value="HIV Type 1 Reverse Transcriptase, subunit A, domain 1"/>
    <property type="match status" value="1"/>
</dbReference>
<feature type="compositionally biased region" description="Basic and acidic residues" evidence="1">
    <location>
        <begin position="595"/>
        <end position="643"/>
    </location>
</feature>
<dbReference type="PANTHER" id="PTHR37984:SF11">
    <property type="entry name" value="INTEGRASE CATALYTIC DOMAIN-CONTAINING PROTEIN"/>
    <property type="match status" value="1"/>
</dbReference>
<dbReference type="InterPro" id="IPR036397">
    <property type="entry name" value="RNaseH_sf"/>
</dbReference>
<evidence type="ECO:0000313" key="4">
    <source>
        <dbReference type="Proteomes" id="UP000225706"/>
    </source>
</evidence>
<keyword evidence="4" id="KW-1185">Reference proteome</keyword>
<dbReference type="Proteomes" id="UP000225706">
    <property type="component" value="Unassembled WGS sequence"/>
</dbReference>
<protein>
    <submittedName>
        <fullName evidence="3">Uncharacterized protein K02A2.6</fullName>
    </submittedName>
</protein>
<dbReference type="Pfam" id="PF17921">
    <property type="entry name" value="Integrase_H2C2"/>
    <property type="match status" value="1"/>
</dbReference>
<proteinExistence type="predicted"/>
<evidence type="ECO:0000259" key="2">
    <source>
        <dbReference type="PROSITE" id="PS50994"/>
    </source>
</evidence>
<dbReference type="EMBL" id="LSMT01000056">
    <property type="protein sequence ID" value="PFX30042.1"/>
    <property type="molecule type" value="Genomic_DNA"/>
</dbReference>
<name>A0A2B4SNE1_STYPI</name>
<dbReference type="Gene3D" id="3.30.420.10">
    <property type="entry name" value="Ribonuclease H-like superfamily/Ribonuclease H"/>
    <property type="match status" value="1"/>
</dbReference>
<feature type="compositionally biased region" description="Polar residues" evidence="1">
    <location>
        <begin position="582"/>
        <end position="594"/>
    </location>
</feature>
<feature type="region of interest" description="Disordered" evidence="1">
    <location>
        <begin position="582"/>
        <end position="643"/>
    </location>
</feature>
<evidence type="ECO:0000313" key="3">
    <source>
        <dbReference type="EMBL" id="PFX30042.1"/>
    </source>
</evidence>
<dbReference type="SUPFAM" id="SSF53098">
    <property type="entry name" value="Ribonuclease H-like"/>
    <property type="match status" value="1"/>
</dbReference>
<dbReference type="InterPro" id="IPR043502">
    <property type="entry name" value="DNA/RNA_pol_sf"/>
</dbReference>
<dbReference type="SUPFAM" id="SSF56672">
    <property type="entry name" value="DNA/RNA polymerases"/>
    <property type="match status" value="1"/>
</dbReference>
<dbReference type="Gene3D" id="1.10.340.70">
    <property type="match status" value="1"/>
</dbReference>
<organism evidence="3 4">
    <name type="scientific">Stylophora pistillata</name>
    <name type="common">Smooth cauliflower coral</name>
    <dbReference type="NCBI Taxonomy" id="50429"/>
    <lineage>
        <taxon>Eukaryota</taxon>
        <taxon>Metazoa</taxon>
        <taxon>Cnidaria</taxon>
        <taxon>Anthozoa</taxon>
        <taxon>Hexacorallia</taxon>
        <taxon>Scleractinia</taxon>
        <taxon>Astrocoeniina</taxon>
        <taxon>Pocilloporidae</taxon>
        <taxon>Stylophora</taxon>
    </lineage>
</organism>
<dbReference type="GO" id="GO:0003676">
    <property type="term" value="F:nucleic acid binding"/>
    <property type="evidence" value="ECO:0007669"/>
    <property type="project" value="InterPro"/>
</dbReference>
<dbReference type="PANTHER" id="PTHR37984">
    <property type="entry name" value="PROTEIN CBG26694"/>
    <property type="match status" value="1"/>
</dbReference>
<dbReference type="Gene3D" id="3.30.70.270">
    <property type="match status" value="2"/>
</dbReference>
<feature type="domain" description="Integrase catalytic" evidence="2">
    <location>
        <begin position="312"/>
        <end position="468"/>
    </location>
</feature>
<sequence length="643" mass="75047">MLKIDQEGTLKERNNLRIKKVQTSSQIEALLAEYSDTFHVIGCFKEKETGEKMQVKLEMEPQAKPVAQKPRNVPYHLQQPLKQWIDEGVGKEIFEKVPPGEAIMWCSPLVVQPKPKFAETNKNELESHMIRASINMRIPNQSTKRNRCIQAPKIEDFIYHLHDCKVLLKLNLKDDILLGVRNAEEHQQVLRTVLQRARDHGVTFNEDKREFKKEEIEFFGHIFTKDGLKPSPAEGLIFRQERILLPEKLQRKVVKMGHSLGHLGKKKTKKMLRKKYWFPYMNSMIDNAIDQCSKCQVATREKQTEPIKNTTIPDRPWDIVSVDFGGPYPDGHYNLVIIDKRTQYPVAERVPSTSFQVNKERLKHVFATYGTTRRVETDNRPPFNSKQFKDFAREEGFETHNVTPLHPRANSEMERFMEMINKTERIAHLQGKDKLESQNAIHDMLTAYRLTPHPATGISQYEAMRGTFIRTKLDYSTPNQQSSEDEQMNVNDAKYKERMKKQRENTQTKEKRLLIRDYVLVAQERKNKWSTPYEPIFYMVCDNEGSKITARRTTDGHTISRDASHFKLVNSVLNTADEVKNNAVQHGTTPLNTKQQDHKEESLRDIKNPETQEEPNSKQEQMTRYDKPTETPQIKQEKEKEPL</sequence>
<evidence type="ECO:0000256" key="1">
    <source>
        <dbReference type="SAM" id="MobiDB-lite"/>
    </source>
</evidence>
<dbReference type="InterPro" id="IPR050951">
    <property type="entry name" value="Retrovirus_Pol_polyprotein"/>
</dbReference>
<dbReference type="Pfam" id="PF00078">
    <property type="entry name" value="RVT_1"/>
    <property type="match status" value="1"/>
</dbReference>
<reference evidence="4" key="1">
    <citation type="journal article" date="2017" name="bioRxiv">
        <title>Comparative analysis of the genomes of Stylophora pistillata and Acropora digitifera provides evidence for extensive differences between species of corals.</title>
        <authorList>
            <person name="Voolstra C.R."/>
            <person name="Li Y."/>
            <person name="Liew Y.J."/>
            <person name="Baumgarten S."/>
            <person name="Zoccola D."/>
            <person name="Flot J.-F."/>
            <person name="Tambutte S."/>
            <person name="Allemand D."/>
            <person name="Aranda M."/>
        </authorList>
    </citation>
    <scope>NUCLEOTIDE SEQUENCE [LARGE SCALE GENOMIC DNA]</scope>
</reference>
<dbReference type="InterPro" id="IPR000477">
    <property type="entry name" value="RT_dom"/>
</dbReference>
<dbReference type="AlphaFoldDB" id="A0A2B4SNE1"/>
<dbReference type="OrthoDB" id="5982782at2759"/>
<dbReference type="InterPro" id="IPR012337">
    <property type="entry name" value="RNaseH-like_sf"/>
</dbReference>
<gene>
    <name evidence="3" type="primary">K02A2.6</name>
    <name evidence="3" type="ORF">AWC38_SpisGene5152</name>
</gene>
<dbReference type="GO" id="GO:0015074">
    <property type="term" value="P:DNA integration"/>
    <property type="evidence" value="ECO:0007669"/>
    <property type="project" value="InterPro"/>
</dbReference>
<accession>A0A2B4SNE1</accession>
<dbReference type="InterPro" id="IPR001584">
    <property type="entry name" value="Integrase_cat-core"/>
</dbReference>
<comment type="caution">
    <text evidence="3">The sequence shown here is derived from an EMBL/GenBank/DDBJ whole genome shotgun (WGS) entry which is preliminary data.</text>
</comment>
<dbReference type="InterPro" id="IPR041588">
    <property type="entry name" value="Integrase_H2C2"/>
</dbReference>